<evidence type="ECO:0000256" key="2">
    <source>
        <dbReference type="SAM" id="Phobius"/>
    </source>
</evidence>
<feature type="compositionally biased region" description="Low complexity" evidence="1">
    <location>
        <begin position="231"/>
        <end position="255"/>
    </location>
</feature>
<keyword evidence="2" id="KW-0812">Transmembrane</keyword>
<reference evidence="3 5" key="1">
    <citation type="journal article" date="2014" name="BMC Genomics">
        <title>Genome sequence of Anopheles sinensis provides insight into genetics basis of mosquito competence for malaria parasites.</title>
        <authorList>
            <person name="Zhou D."/>
            <person name="Zhang D."/>
            <person name="Ding G."/>
            <person name="Shi L."/>
            <person name="Hou Q."/>
            <person name="Ye Y."/>
            <person name="Xu Y."/>
            <person name="Zhou H."/>
            <person name="Xiong C."/>
            <person name="Li S."/>
            <person name="Yu J."/>
            <person name="Hong S."/>
            <person name="Yu X."/>
            <person name="Zou P."/>
            <person name="Chen C."/>
            <person name="Chang X."/>
            <person name="Wang W."/>
            <person name="Lv Y."/>
            <person name="Sun Y."/>
            <person name="Ma L."/>
            <person name="Shen B."/>
            <person name="Zhu C."/>
        </authorList>
    </citation>
    <scope>NUCLEOTIDE SEQUENCE [LARGE SCALE GENOMIC DNA]</scope>
</reference>
<evidence type="ECO:0000313" key="4">
    <source>
        <dbReference type="EnsemblMetazoa" id="ASIC008088-PA"/>
    </source>
</evidence>
<name>A0A084VRJ0_ANOSI</name>
<keyword evidence="2" id="KW-0472">Membrane</keyword>
<evidence type="ECO:0000313" key="3">
    <source>
        <dbReference type="EMBL" id="KFB40584.1"/>
    </source>
</evidence>
<dbReference type="VEuPathDB" id="VectorBase:ASIS014037"/>
<dbReference type="Proteomes" id="UP000030765">
    <property type="component" value="Unassembled WGS sequence"/>
</dbReference>
<dbReference type="STRING" id="74873.A0A084VRJ0"/>
<dbReference type="OMA" id="GWGFFRE"/>
<accession>A0A084VRJ0</accession>
<dbReference type="AlphaFoldDB" id="A0A084VRJ0"/>
<evidence type="ECO:0000313" key="5">
    <source>
        <dbReference type="Proteomes" id="UP000030765"/>
    </source>
</evidence>
<dbReference type="OrthoDB" id="7764632at2759"/>
<dbReference type="EMBL" id="KE525027">
    <property type="protein sequence ID" value="KFB40584.1"/>
    <property type="molecule type" value="Genomic_DNA"/>
</dbReference>
<keyword evidence="2" id="KW-1133">Transmembrane helix</keyword>
<sequence>MLCSVLVIPLTIQQQTREDEDSSCTQIDFDEETLTSLRKCGFVQQFTAKPYDESTKFDPYRPGTNFYLSNQWQGLTCGETVRTYAFNSDTELRMAYNAVFESGATLEVRVYDLDRVDSTGKAILVESWRTTTSTEGWGFFREKLNKTVNQAQIQIEANMNAGSDLAIEYLTIFNYEVETEECSAIDEFLTTTEIPTTTTEGPTTTFPATTTAAPITSSTMLSTETEEITIPTTGQTSTTVHSADSSSQSTSTLTPPTVPGSITPSGVDLVSSNQWMWMTLAAMFGTLLLLATSVVLYLWYANQHLDRVMMSLLDELSYETTKHKEKPLTSI</sequence>
<dbReference type="EnsemblMetazoa" id="ASIC008088-RA">
    <property type="protein sequence ID" value="ASIC008088-PA"/>
    <property type="gene ID" value="ASIC008088"/>
</dbReference>
<dbReference type="EMBL" id="ATLV01015691">
    <property type="status" value="NOT_ANNOTATED_CDS"/>
    <property type="molecule type" value="Genomic_DNA"/>
</dbReference>
<dbReference type="VEuPathDB" id="VectorBase:ASIC008088"/>
<feature type="transmembrane region" description="Helical" evidence="2">
    <location>
        <begin position="275"/>
        <end position="300"/>
    </location>
</feature>
<evidence type="ECO:0000256" key="1">
    <source>
        <dbReference type="SAM" id="MobiDB-lite"/>
    </source>
</evidence>
<keyword evidence="5" id="KW-1185">Reference proteome</keyword>
<organism evidence="3">
    <name type="scientific">Anopheles sinensis</name>
    <name type="common">Mosquito</name>
    <dbReference type="NCBI Taxonomy" id="74873"/>
    <lineage>
        <taxon>Eukaryota</taxon>
        <taxon>Metazoa</taxon>
        <taxon>Ecdysozoa</taxon>
        <taxon>Arthropoda</taxon>
        <taxon>Hexapoda</taxon>
        <taxon>Insecta</taxon>
        <taxon>Pterygota</taxon>
        <taxon>Neoptera</taxon>
        <taxon>Endopterygota</taxon>
        <taxon>Diptera</taxon>
        <taxon>Nematocera</taxon>
        <taxon>Culicoidea</taxon>
        <taxon>Culicidae</taxon>
        <taxon>Anophelinae</taxon>
        <taxon>Anopheles</taxon>
    </lineage>
</organism>
<feature type="region of interest" description="Disordered" evidence="1">
    <location>
        <begin position="231"/>
        <end position="259"/>
    </location>
</feature>
<reference evidence="4" key="2">
    <citation type="submission" date="2020-05" db="UniProtKB">
        <authorList>
            <consortium name="EnsemblMetazoa"/>
        </authorList>
    </citation>
    <scope>IDENTIFICATION</scope>
</reference>
<protein>
    <submittedName>
        <fullName evidence="3">AGAP002724-PA-like protein</fullName>
    </submittedName>
</protein>
<proteinExistence type="predicted"/>
<gene>
    <name evidence="3" type="ORF">ZHAS_00008088</name>
</gene>